<dbReference type="Proteomes" id="UP000641646">
    <property type="component" value="Unassembled WGS sequence"/>
</dbReference>
<dbReference type="EMBL" id="JACJPW010000096">
    <property type="protein sequence ID" value="MBD2184837.1"/>
    <property type="molecule type" value="Genomic_DNA"/>
</dbReference>
<gene>
    <name evidence="1" type="ORF">H6G03_27830</name>
</gene>
<dbReference type="GO" id="GO:0009055">
    <property type="term" value="F:electron transfer activity"/>
    <property type="evidence" value="ECO:0007669"/>
    <property type="project" value="InterPro"/>
</dbReference>
<reference evidence="1" key="2">
    <citation type="submission" date="2020-08" db="EMBL/GenBank/DDBJ databases">
        <authorList>
            <person name="Chen M."/>
            <person name="Teng W."/>
            <person name="Zhao L."/>
            <person name="Hu C."/>
            <person name="Zhou Y."/>
            <person name="Han B."/>
            <person name="Song L."/>
            <person name="Shu W."/>
        </authorList>
    </citation>
    <scope>NUCLEOTIDE SEQUENCE</scope>
    <source>
        <strain evidence="1">FACHB-1375</strain>
    </source>
</reference>
<protein>
    <submittedName>
        <fullName evidence="1">Diheme cytochrome C</fullName>
    </submittedName>
</protein>
<dbReference type="GO" id="GO:0020037">
    <property type="term" value="F:heme binding"/>
    <property type="evidence" value="ECO:0007669"/>
    <property type="project" value="InterPro"/>
</dbReference>
<comment type="caution">
    <text evidence="1">The sequence shown here is derived from an EMBL/GenBank/DDBJ whole genome shotgun (WGS) entry which is preliminary data.</text>
</comment>
<dbReference type="SUPFAM" id="SSF46626">
    <property type="entry name" value="Cytochrome c"/>
    <property type="match status" value="1"/>
</dbReference>
<evidence type="ECO:0000313" key="1">
    <source>
        <dbReference type="EMBL" id="MBD2184837.1"/>
    </source>
</evidence>
<dbReference type="AlphaFoldDB" id="A0A926ZJY3"/>
<evidence type="ECO:0000313" key="2">
    <source>
        <dbReference type="Proteomes" id="UP000641646"/>
    </source>
</evidence>
<organism evidence="1 2">
    <name type="scientific">Aerosakkonema funiforme FACHB-1375</name>
    <dbReference type="NCBI Taxonomy" id="2949571"/>
    <lineage>
        <taxon>Bacteria</taxon>
        <taxon>Bacillati</taxon>
        <taxon>Cyanobacteriota</taxon>
        <taxon>Cyanophyceae</taxon>
        <taxon>Oscillatoriophycideae</taxon>
        <taxon>Aerosakkonematales</taxon>
        <taxon>Aerosakkonemataceae</taxon>
        <taxon>Aerosakkonema</taxon>
    </lineage>
</organism>
<dbReference type="InterPro" id="IPR036909">
    <property type="entry name" value="Cyt_c-like_dom_sf"/>
</dbReference>
<sequence length="186" mass="21265">MVLFLLLLLWSSVIAWGFTLLTQYPGQSQTIPQVSPAVYPASSEAINIPSPNPLATVDIVPQRYQLGQQLYLENCATCHIGLPPAVLPTETWRNLIQDEEHYGKKLKPLVDPERFLVWDYLRVFSRTQAPEEEQTPYRVAQSRYFKALHPRVKLPQPANMGSCVTCHPKVEQYDFRTLSSEWQNAP</sequence>
<accession>A0A926ZJY3</accession>
<keyword evidence="2" id="KW-1185">Reference proteome</keyword>
<name>A0A926ZJY3_9CYAN</name>
<dbReference type="Pfam" id="PF09626">
    <property type="entry name" value="DHC"/>
    <property type="match status" value="1"/>
</dbReference>
<dbReference type="InterPro" id="IPR018588">
    <property type="entry name" value="Dihaem_cytochrome-c"/>
</dbReference>
<proteinExistence type="predicted"/>
<reference evidence="1" key="1">
    <citation type="journal article" date="2015" name="ISME J.">
        <title>Draft Genome Sequence of Streptomyces incarnatus NRRL8089, which Produces the Nucleoside Antibiotic Sinefungin.</title>
        <authorList>
            <person name="Oshima K."/>
            <person name="Hattori M."/>
            <person name="Shimizu H."/>
            <person name="Fukuda K."/>
            <person name="Nemoto M."/>
            <person name="Inagaki K."/>
            <person name="Tamura T."/>
        </authorList>
    </citation>
    <scope>NUCLEOTIDE SEQUENCE</scope>
    <source>
        <strain evidence="1">FACHB-1375</strain>
    </source>
</reference>